<accession>A0ACD3ZNR8</accession>
<protein>
    <submittedName>
        <fullName evidence="1">Uncharacterized protein</fullName>
    </submittedName>
</protein>
<dbReference type="Proteomes" id="UP000830768">
    <property type="component" value="Chromosome 12"/>
</dbReference>
<reference evidence="1" key="1">
    <citation type="submission" date="2021-11" db="EMBL/GenBank/DDBJ databases">
        <title>Fusarium solani-melongenae Genome sequencing and assembly.</title>
        <authorList>
            <person name="Xie S."/>
            <person name="Huang L."/>
            <person name="Zhang X."/>
        </authorList>
    </citation>
    <scope>NUCLEOTIDE SEQUENCE</scope>
    <source>
        <strain evidence="1">CRI 24-3</strain>
    </source>
</reference>
<evidence type="ECO:0000313" key="1">
    <source>
        <dbReference type="EMBL" id="UPL02746.1"/>
    </source>
</evidence>
<proteinExistence type="predicted"/>
<sequence length="449" mass="48651">MNQIRASTAMTPRHLKTALLSATVESNQKITQIVQGVIQDIRANGDKAVRAYSEKFDGWSPQSFKLSDNQVQDCIVQVPSQTVKDIKAAQENVRKFAEAQRSSIKNIEVEIRPGVILGHRNNPINRVGAYIPGGRYPLLASAHMTITTAKVAGVKQVIACTPPIHGKLPNATIAAAHFAGADEIFILGGTQAIAAMAVGTETVKKVDFVAGPGNAFVAEAKRLLFGEIGIDLFAGPTETLIVADESADPFTIATDLLSQAEHGPDSPAILITTSELVGQETIRIVDKLLQNLPTAALAGISWRDFGEVVLVDNVDEAYRVADDYSSEHVQIQTKSPREALEKMTNYGALFLGEKTCVSYGDKCIGTNHVLPTRKAGNYTGGLWVGKFLKTQTYQEILDEKASGEIGRLCGRCSRAENFEAHARSGDLRAQKYLMDEYEWINEAKGGNKL</sequence>
<evidence type="ECO:0000313" key="2">
    <source>
        <dbReference type="Proteomes" id="UP000830768"/>
    </source>
</evidence>
<name>A0ACD3ZNR8_FUSSC</name>
<dbReference type="EMBL" id="CP090040">
    <property type="protein sequence ID" value="UPL02746.1"/>
    <property type="molecule type" value="Genomic_DNA"/>
</dbReference>
<keyword evidence="2" id="KW-1185">Reference proteome</keyword>
<gene>
    <name evidence="1" type="ORF">LCI18_013680</name>
</gene>
<organism evidence="1 2">
    <name type="scientific">Fusarium solani subsp. cucurbitae</name>
    <name type="common">Neocosmosporum cucurbitae</name>
    <dbReference type="NCBI Taxonomy" id="2747967"/>
    <lineage>
        <taxon>Eukaryota</taxon>
        <taxon>Fungi</taxon>
        <taxon>Dikarya</taxon>
        <taxon>Ascomycota</taxon>
        <taxon>Pezizomycotina</taxon>
        <taxon>Sordariomycetes</taxon>
        <taxon>Hypocreomycetidae</taxon>
        <taxon>Hypocreales</taxon>
        <taxon>Nectriaceae</taxon>
        <taxon>Fusarium</taxon>
        <taxon>Fusarium solani species complex</taxon>
    </lineage>
</organism>